<dbReference type="InterPro" id="IPR057869">
    <property type="entry name" value="HP1_YO34"/>
</dbReference>
<dbReference type="RefSeq" id="WP_341602917.1">
    <property type="nucleotide sequence ID" value="NZ_JBAKAW010000010.1"/>
</dbReference>
<dbReference type="EMBL" id="JBAKAW010000010">
    <property type="protein sequence ID" value="MEL0655747.1"/>
    <property type="molecule type" value="Genomic_DNA"/>
</dbReference>
<protein>
    <recommendedName>
        <fullName evidence="4">Phage protein</fullName>
    </recommendedName>
</protein>
<dbReference type="Pfam" id="PF25759">
    <property type="entry name" value="HP1_ORF34"/>
    <property type="match status" value="1"/>
</dbReference>
<comment type="caution">
    <text evidence="2">The sequence shown here is derived from an EMBL/GenBank/DDBJ whole genome shotgun (WGS) entry which is preliminary data.</text>
</comment>
<feature type="region of interest" description="Disordered" evidence="1">
    <location>
        <begin position="129"/>
        <end position="160"/>
    </location>
</feature>
<dbReference type="Proteomes" id="UP001371391">
    <property type="component" value="Unassembled WGS sequence"/>
</dbReference>
<organism evidence="2 3">
    <name type="scientific">Pseudoalteromonas issachenkonii</name>
    <dbReference type="NCBI Taxonomy" id="152297"/>
    <lineage>
        <taxon>Bacteria</taxon>
        <taxon>Pseudomonadati</taxon>
        <taxon>Pseudomonadota</taxon>
        <taxon>Gammaproteobacteria</taxon>
        <taxon>Alteromonadales</taxon>
        <taxon>Pseudoalteromonadaceae</taxon>
        <taxon>Pseudoalteromonas</taxon>
    </lineage>
</organism>
<accession>A0ABU9H239</accession>
<feature type="compositionally biased region" description="Polar residues" evidence="1">
    <location>
        <begin position="138"/>
        <end position="154"/>
    </location>
</feature>
<evidence type="ECO:0000313" key="2">
    <source>
        <dbReference type="EMBL" id="MEL0655747.1"/>
    </source>
</evidence>
<gene>
    <name evidence="2" type="ORF">V6257_11940</name>
</gene>
<evidence type="ECO:0008006" key="4">
    <source>
        <dbReference type="Google" id="ProtNLM"/>
    </source>
</evidence>
<proteinExistence type="predicted"/>
<evidence type="ECO:0000256" key="1">
    <source>
        <dbReference type="SAM" id="MobiDB-lite"/>
    </source>
</evidence>
<reference evidence="2 3" key="1">
    <citation type="submission" date="2024-02" db="EMBL/GenBank/DDBJ databases">
        <title>Bacteria isolated from the canopy kelp, Nereocystis luetkeana.</title>
        <authorList>
            <person name="Pfister C.A."/>
            <person name="Younker I.T."/>
            <person name="Light S.H."/>
        </authorList>
    </citation>
    <scope>NUCLEOTIDE SEQUENCE [LARGE SCALE GENOMIC DNA]</scope>
    <source>
        <strain evidence="2 3">TI.1.03</strain>
    </source>
</reference>
<keyword evidence="3" id="KW-1185">Reference proteome</keyword>
<name>A0ABU9H239_9GAMM</name>
<evidence type="ECO:0000313" key="3">
    <source>
        <dbReference type="Proteomes" id="UP001371391"/>
    </source>
</evidence>
<sequence>MITLNGWQVPGYETRINCGIKLPSDDLSGLGSFTLSNDKGIKPGVVSITTKIPFVNASELAELVSNAKQVDENGARLIFTINSDVTEAYKIRKAKFDGEVNTTELEEVKAWQVTFKLLEVLSTAERNQQQIDGKAKENSQTQAVDGHATVQNAFDKSEGP</sequence>